<dbReference type="GO" id="GO:0005886">
    <property type="term" value="C:plasma membrane"/>
    <property type="evidence" value="ECO:0007669"/>
    <property type="project" value="UniProtKB-SubCell"/>
</dbReference>
<organism evidence="8 9">
    <name type="scientific">Desulfotignum phosphitoxidans DSM 13687</name>
    <dbReference type="NCBI Taxonomy" id="1286635"/>
    <lineage>
        <taxon>Bacteria</taxon>
        <taxon>Pseudomonadati</taxon>
        <taxon>Thermodesulfobacteriota</taxon>
        <taxon>Desulfobacteria</taxon>
        <taxon>Desulfobacterales</taxon>
        <taxon>Desulfobacteraceae</taxon>
        <taxon>Desulfotignum</taxon>
    </lineage>
</organism>
<keyword evidence="2" id="KW-1003">Cell membrane</keyword>
<dbReference type="AlphaFoldDB" id="S0G3H9"/>
<gene>
    <name evidence="8" type="ORF">Dpo_3c01770</name>
</gene>
<dbReference type="InterPro" id="IPR036259">
    <property type="entry name" value="MFS_trans_sf"/>
</dbReference>
<evidence type="ECO:0000256" key="4">
    <source>
        <dbReference type="ARBA" id="ARBA00022989"/>
    </source>
</evidence>
<dbReference type="PANTHER" id="PTHR43124:SF3">
    <property type="entry name" value="CHLORAMPHENICOL EFFLUX PUMP RV0191"/>
    <property type="match status" value="1"/>
</dbReference>
<evidence type="ECO:0000313" key="8">
    <source>
        <dbReference type="EMBL" id="EMS80034.1"/>
    </source>
</evidence>
<reference evidence="8 9" key="1">
    <citation type="journal article" date="2013" name="Genome Announc.">
        <title>Draft Genome Sequence of Desulfotignum phosphitoxidans DSM 13687 Strain FiPS-3.</title>
        <authorList>
            <person name="Poehlein A."/>
            <person name="Daniel R."/>
            <person name="Simeonova D.D."/>
        </authorList>
    </citation>
    <scope>NUCLEOTIDE SEQUENCE [LARGE SCALE GENOMIC DNA]</scope>
    <source>
        <strain evidence="8 9">DSM 13687</strain>
    </source>
</reference>
<dbReference type="InterPro" id="IPR050189">
    <property type="entry name" value="MFS_Efflux_Transporters"/>
</dbReference>
<evidence type="ECO:0000256" key="2">
    <source>
        <dbReference type="ARBA" id="ARBA00022475"/>
    </source>
</evidence>
<feature type="transmembrane region" description="Helical" evidence="6">
    <location>
        <begin position="206"/>
        <end position="229"/>
    </location>
</feature>
<dbReference type="InterPro" id="IPR011701">
    <property type="entry name" value="MFS"/>
</dbReference>
<feature type="transmembrane region" description="Helical" evidence="6">
    <location>
        <begin position="291"/>
        <end position="312"/>
    </location>
</feature>
<keyword evidence="3 6" id="KW-0812">Transmembrane</keyword>
<dbReference type="Proteomes" id="UP000014216">
    <property type="component" value="Unassembled WGS sequence"/>
</dbReference>
<dbReference type="InterPro" id="IPR020846">
    <property type="entry name" value="MFS_dom"/>
</dbReference>
<feature type="transmembrane region" description="Helical" evidence="6">
    <location>
        <begin position="419"/>
        <end position="441"/>
    </location>
</feature>
<evidence type="ECO:0000313" key="9">
    <source>
        <dbReference type="Proteomes" id="UP000014216"/>
    </source>
</evidence>
<protein>
    <submittedName>
        <fullName evidence="8">Major facilitator superfamily permease</fullName>
    </submittedName>
</protein>
<dbReference type="PROSITE" id="PS50850">
    <property type="entry name" value="MFS"/>
    <property type="match status" value="1"/>
</dbReference>
<accession>S0G3H9</accession>
<keyword evidence="9" id="KW-1185">Reference proteome</keyword>
<evidence type="ECO:0000256" key="6">
    <source>
        <dbReference type="SAM" id="Phobius"/>
    </source>
</evidence>
<feature type="transmembrane region" description="Helical" evidence="6">
    <location>
        <begin position="255"/>
        <end position="279"/>
    </location>
</feature>
<feature type="domain" description="Major facilitator superfamily (MFS) profile" evidence="7">
    <location>
        <begin position="45"/>
        <end position="442"/>
    </location>
</feature>
<feature type="transmembrane region" description="Helical" evidence="6">
    <location>
        <begin position="176"/>
        <end position="194"/>
    </location>
</feature>
<evidence type="ECO:0000256" key="1">
    <source>
        <dbReference type="ARBA" id="ARBA00004651"/>
    </source>
</evidence>
<keyword evidence="4 6" id="KW-1133">Transmembrane helix</keyword>
<name>S0G3H9_9BACT</name>
<dbReference type="SUPFAM" id="SSF103473">
    <property type="entry name" value="MFS general substrate transporter"/>
    <property type="match status" value="1"/>
</dbReference>
<feature type="transmembrane region" description="Helical" evidence="6">
    <location>
        <begin position="385"/>
        <end position="407"/>
    </location>
</feature>
<feature type="transmembrane region" description="Helical" evidence="6">
    <location>
        <begin position="349"/>
        <end position="373"/>
    </location>
</feature>
<comment type="subcellular location">
    <subcellularLocation>
        <location evidence="1">Cell membrane</location>
        <topology evidence="1">Multi-pass membrane protein</topology>
    </subcellularLocation>
</comment>
<comment type="caution">
    <text evidence="8">The sequence shown here is derived from an EMBL/GenBank/DDBJ whole genome shotgun (WGS) entry which is preliminary data.</text>
</comment>
<dbReference type="EMBL" id="APJX01000003">
    <property type="protein sequence ID" value="EMS80034.1"/>
    <property type="molecule type" value="Genomic_DNA"/>
</dbReference>
<feature type="transmembrane region" description="Helical" evidence="6">
    <location>
        <begin position="324"/>
        <end position="343"/>
    </location>
</feature>
<keyword evidence="5 6" id="KW-0472">Membrane</keyword>
<sequence>MGRMITACFLCLTRIVAEFRLAEKITMTTSQTKKMIPQPPDGKFTHPVVLVGCLCAAEVAGMLGVFAFPALLPHFMQIWELSGNQAGWINGIYFIGYTGAVPVLTSLTDRMDARRIYLAGCVIGIISNLGFAFLAGGFWTALLFRALCGISLAGTFIPGLKALMDRVAPSAQPRSIAFYTACFGLGMSASFFVAGQVFEKWGWETAFVAAAAGSGLALVLAGVILTPVLPPDTGPTVNRHILDFRPVWQNRNARAYILAYMCHTWEMFAARAWLVAFMAFNLSLHPGSESYLIPTTVMAVAGIAGMLASIAGAELAVRFPRKTMVILIMGVSGLISVTIGFWAGLDPAWVAMLCIVYTIFFQGDSAAIHAGVITSARPDLRGATMALQSLGGFGAAALGTIAAGWVLDLSGGGHSVFSWGFTFGSMGLAAALGVILVARIAD</sequence>
<evidence type="ECO:0000256" key="5">
    <source>
        <dbReference type="ARBA" id="ARBA00023136"/>
    </source>
</evidence>
<dbReference type="Gene3D" id="1.20.1250.20">
    <property type="entry name" value="MFS general substrate transporter like domains"/>
    <property type="match status" value="1"/>
</dbReference>
<dbReference type="GO" id="GO:0022857">
    <property type="term" value="F:transmembrane transporter activity"/>
    <property type="evidence" value="ECO:0007669"/>
    <property type="project" value="InterPro"/>
</dbReference>
<feature type="transmembrane region" description="Helical" evidence="6">
    <location>
        <begin position="46"/>
        <end position="72"/>
    </location>
</feature>
<dbReference type="Pfam" id="PF07690">
    <property type="entry name" value="MFS_1"/>
    <property type="match status" value="1"/>
</dbReference>
<feature type="transmembrane region" description="Helical" evidence="6">
    <location>
        <begin position="142"/>
        <end position="164"/>
    </location>
</feature>
<evidence type="ECO:0000256" key="3">
    <source>
        <dbReference type="ARBA" id="ARBA00022692"/>
    </source>
</evidence>
<proteinExistence type="predicted"/>
<dbReference type="PANTHER" id="PTHR43124">
    <property type="entry name" value="PURINE EFFLUX PUMP PBUE"/>
    <property type="match status" value="1"/>
</dbReference>
<feature type="transmembrane region" description="Helical" evidence="6">
    <location>
        <begin position="116"/>
        <end position="136"/>
    </location>
</feature>
<evidence type="ECO:0000259" key="7">
    <source>
        <dbReference type="PROSITE" id="PS50850"/>
    </source>
</evidence>